<dbReference type="AlphaFoldDB" id="A0A1C7MS35"/>
<keyword evidence="6 9" id="KW-1133">Transmembrane helix</keyword>
<evidence type="ECO:0000256" key="5">
    <source>
        <dbReference type="ARBA" id="ARBA00022792"/>
    </source>
</evidence>
<accession>A0A1C7MS35</accession>
<evidence type="ECO:0000256" key="3">
    <source>
        <dbReference type="ARBA" id="ARBA00017689"/>
    </source>
</evidence>
<keyword evidence="5" id="KW-0999">Mitochondrion inner membrane</keyword>
<evidence type="ECO:0000256" key="7">
    <source>
        <dbReference type="ARBA" id="ARBA00023128"/>
    </source>
</evidence>
<dbReference type="GO" id="GO:0033617">
    <property type="term" value="P:mitochondrial respiratory chain complex IV assembly"/>
    <property type="evidence" value="ECO:0007669"/>
    <property type="project" value="InterPro"/>
</dbReference>
<evidence type="ECO:0000256" key="9">
    <source>
        <dbReference type="SAM" id="Phobius"/>
    </source>
</evidence>
<comment type="subcellular location">
    <subcellularLocation>
        <location evidence="1">Mitochondrion inner membrane</location>
    </subcellularLocation>
</comment>
<sequence>MSSASSESEPPPSRRIVLQSDTIENTLRRRSRCASGAHPSPPLNGLASLLSGIANGAGIGVIRGMNISVFIASNWAVGTFMLISLCTWYMHNLQRTNARYPCLSLGQLRRSARYCMHRFIADIGDAGASFLFDLLRECWKGIITKPLRNALYDVGVSMPSIDSVASK</sequence>
<proteinExistence type="inferred from homology"/>
<dbReference type="OrthoDB" id="14603at2759"/>
<keyword evidence="8 9" id="KW-0472">Membrane</keyword>
<evidence type="ECO:0000256" key="2">
    <source>
        <dbReference type="ARBA" id="ARBA00009575"/>
    </source>
</evidence>
<name>A0A1C7MS35_GRIFR</name>
<dbReference type="InterPro" id="IPR022533">
    <property type="entry name" value="Cox20"/>
</dbReference>
<comment type="caution">
    <text evidence="10">The sequence shown here is derived from an EMBL/GenBank/DDBJ whole genome shotgun (WGS) entry which is preliminary data.</text>
</comment>
<keyword evidence="4 9" id="KW-0812">Transmembrane</keyword>
<reference evidence="10 11" key="1">
    <citation type="submission" date="2016-03" db="EMBL/GenBank/DDBJ databases">
        <title>Whole genome sequencing of Grifola frondosa 9006-11.</title>
        <authorList>
            <person name="Min B."/>
            <person name="Park H."/>
            <person name="Kim J.-G."/>
            <person name="Cho H."/>
            <person name="Oh Y.-L."/>
            <person name="Kong W.-S."/>
            <person name="Choi I.-G."/>
        </authorList>
    </citation>
    <scope>NUCLEOTIDE SEQUENCE [LARGE SCALE GENOMIC DNA]</scope>
    <source>
        <strain evidence="10 11">9006-11</strain>
    </source>
</reference>
<dbReference type="Proteomes" id="UP000092993">
    <property type="component" value="Unassembled WGS sequence"/>
</dbReference>
<gene>
    <name evidence="10" type="ORF">A0H81_01340</name>
</gene>
<protein>
    <recommendedName>
        <fullName evidence="3">Cytochrome c oxidase assembly protein COX20, mitochondrial</fullName>
    </recommendedName>
</protein>
<keyword evidence="7" id="KW-0496">Mitochondrion</keyword>
<evidence type="ECO:0000256" key="4">
    <source>
        <dbReference type="ARBA" id="ARBA00022692"/>
    </source>
</evidence>
<keyword evidence="11" id="KW-1185">Reference proteome</keyword>
<evidence type="ECO:0000313" key="11">
    <source>
        <dbReference type="Proteomes" id="UP000092993"/>
    </source>
</evidence>
<evidence type="ECO:0000313" key="10">
    <source>
        <dbReference type="EMBL" id="OBZ79685.1"/>
    </source>
</evidence>
<comment type="similarity">
    <text evidence="2">Belongs to the COX20 family.</text>
</comment>
<dbReference type="Pfam" id="PF12597">
    <property type="entry name" value="Cox20"/>
    <property type="match status" value="1"/>
</dbReference>
<organism evidence="10 11">
    <name type="scientific">Grifola frondosa</name>
    <name type="common">Maitake</name>
    <name type="synonym">Polyporus frondosus</name>
    <dbReference type="NCBI Taxonomy" id="5627"/>
    <lineage>
        <taxon>Eukaryota</taxon>
        <taxon>Fungi</taxon>
        <taxon>Dikarya</taxon>
        <taxon>Basidiomycota</taxon>
        <taxon>Agaricomycotina</taxon>
        <taxon>Agaricomycetes</taxon>
        <taxon>Polyporales</taxon>
        <taxon>Grifolaceae</taxon>
        <taxon>Grifola</taxon>
    </lineage>
</organism>
<evidence type="ECO:0000256" key="1">
    <source>
        <dbReference type="ARBA" id="ARBA00004273"/>
    </source>
</evidence>
<evidence type="ECO:0000256" key="6">
    <source>
        <dbReference type="ARBA" id="ARBA00022989"/>
    </source>
</evidence>
<dbReference type="GO" id="GO:0005743">
    <property type="term" value="C:mitochondrial inner membrane"/>
    <property type="evidence" value="ECO:0007669"/>
    <property type="project" value="UniProtKB-SubCell"/>
</dbReference>
<dbReference type="EMBL" id="LUGG01000001">
    <property type="protein sequence ID" value="OBZ79685.1"/>
    <property type="molecule type" value="Genomic_DNA"/>
</dbReference>
<evidence type="ECO:0000256" key="8">
    <source>
        <dbReference type="ARBA" id="ARBA00023136"/>
    </source>
</evidence>
<feature type="transmembrane region" description="Helical" evidence="9">
    <location>
        <begin position="69"/>
        <end position="90"/>
    </location>
</feature>